<evidence type="ECO:0000313" key="2">
    <source>
        <dbReference type="EMBL" id="GLC60035.1"/>
    </source>
</evidence>
<proteinExistence type="predicted"/>
<evidence type="ECO:0000256" key="1">
    <source>
        <dbReference type="SAM" id="SignalP"/>
    </source>
</evidence>
<accession>A0A9W6BY75</accession>
<name>A0A9W6BY75_9CHLO</name>
<keyword evidence="1" id="KW-0732">Signal</keyword>
<protein>
    <submittedName>
        <fullName evidence="2">Uncharacterized protein</fullName>
    </submittedName>
</protein>
<reference evidence="2 3" key="1">
    <citation type="journal article" date="2023" name="Commun. Biol.">
        <title>Reorganization of the ancestral sex-determining regions during the evolution of trioecy in Pleodorina starrii.</title>
        <authorList>
            <person name="Takahashi K."/>
            <person name="Suzuki S."/>
            <person name="Kawai-Toyooka H."/>
            <person name="Yamamoto K."/>
            <person name="Hamaji T."/>
            <person name="Ootsuki R."/>
            <person name="Yamaguchi H."/>
            <person name="Kawachi M."/>
            <person name="Higashiyama T."/>
            <person name="Nozaki H."/>
        </authorList>
    </citation>
    <scope>NUCLEOTIDE SEQUENCE [LARGE SCALE GENOMIC DNA]</scope>
    <source>
        <strain evidence="2 3">NIES-4479</strain>
    </source>
</reference>
<comment type="caution">
    <text evidence="2">The sequence shown here is derived from an EMBL/GenBank/DDBJ whole genome shotgun (WGS) entry which is preliminary data.</text>
</comment>
<feature type="signal peptide" evidence="1">
    <location>
        <begin position="1"/>
        <end position="18"/>
    </location>
</feature>
<sequence length="185" mass="19627">MPLLLALSLLPMRVSRLAEQYGRRAQLDETAAAALLRGWAAARAAAPALTDPRDRAELLSGLLGGRALKVARAEADRNARMSRRVQLQRIEVEVEQLRARPVASASASAAAAAAAGHGQGLGQVVVTAALVTVGTETSRVSPLPLSYCTRERLTLTFRREALAAEGPAAAVWRLVDVRDAPPAMY</sequence>
<organism evidence="2 3">
    <name type="scientific">Pleodorina starrii</name>
    <dbReference type="NCBI Taxonomy" id="330485"/>
    <lineage>
        <taxon>Eukaryota</taxon>
        <taxon>Viridiplantae</taxon>
        <taxon>Chlorophyta</taxon>
        <taxon>core chlorophytes</taxon>
        <taxon>Chlorophyceae</taxon>
        <taxon>CS clade</taxon>
        <taxon>Chlamydomonadales</taxon>
        <taxon>Volvocaceae</taxon>
        <taxon>Pleodorina</taxon>
    </lineage>
</organism>
<dbReference type="Proteomes" id="UP001165080">
    <property type="component" value="Unassembled WGS sequence"/>
</dbReference>
<dbReference type="AlphaFoldDB" id="A0A9W6BY75"/>
<keyword evidence="3" id="KW-1185">Reference proteome</keyword>
<feature type="chain" id="PRO_5040867840" evidence="1">
    <location>
        <begin position="19"/>
        <end position="185"/>
    </location>
</feature>
<dbReference type="EMBL" id="BRXU01000031">
    <property type="protein sequence ID" value="GLC60035.1"/>
    <property type="molecule type" value="Genomic_DNA"/>
</dbReference>
<gene>
    <name evidence="2" type="primary">PLEST005737</name>
    <name evidence="2" type="ORF">PLESTB_001566300</name>
</gene>
<evidence type="ECO:0000313" key="3">
    <source>
        <dbReference type="Proteomes" id="UP001165080"/>
    </source>
</evidence>